<dbReference type="EMBL" id="UZAU01000500">
    <property type="status" value="NOT_ANNOTATED_CDS"/>
    <property type="molecule type" value="Genomic_DNA"/>
</dbReference>
<dbReference type="InterPro" id="IPR052929">
    <property type="entry name" value="RNase_H-like_EbsB-rel"/>
</dbReference>
<dbReference type="CDD" id="cd06222">
    <property type="entry name" value="RNase_H_like"/>
    <property type="match status" value="1"/>
</dbReference>
<dbReference type="InterPro" id="IPR026960">
    <property type="entry name" value="RVT-Znf"/>
</dbReference>
<dbReference type="EnsemblPlants" id="evm.model.05.1168">
    <property type="protein sequence ID" value="cds.evm.model.05.1168"/>
    <property type="gene ID" value="evm.TU.05.1168"/>
</dbReference>
<dbReference type="AlphaFoldDB" id="A0A803PK99"/>
<dbReference type="SUPFAM" id="SSF53098">
    <property type="entry name" value="Ribonuclease H-like"/>
    <property type="match status" value="1"/>
</dbReference>
<accession>A0A803PK99</accession>
<feature type="domain" description="RNase H type-1" evidence="2">
    <location>
        <begin position="374"/>
        <end position="496"/>
    </location>
</feature>
<evidence type="ECO:0000259" key="2">
    <source>
        <dbReference type="Pfam" id="PF13456"/>
    </source>
</evidence>
<name>A0A803PK99_CANSA</name>
<evidence type="ECO:0000313" key="4">
    <source>
        <dbReference type="EnsemblPlants" id="cds.evm.model.05.1168"/>
    </source>
</evidence>
<proteinExistence type="predicted"/>
<dbReference type="PANTHER" id="PTHR47074">
    <property type="entry name" value="BNAC02G40300D PROTEIN"/>
    <property type="match status" value="1"/>
</dbReference>
<evidence type="ECO:0000259" key="3">
    <source>
        <dbReference type="Pfam" id="PF13966"/>
    </source>
</evidence>
<reference evidence="4" key="1">
    <citation type="submission" date="2018-11" db="EMBL/GenBank/DDBJ databases">
        <authorList>
            <person name="Grassa J C."/>
        </authorList>
    </citation>
    <scope>NUCLEOTIDE SEQUENCE [LARGE SCALE GENOMIC DNA]</scope>
</reference>
<dbReference type="InterPro" id="IPR036397">
    <property type="entry name" value="RNaseH_sf"/>
</dbReference>
<dbReference type="GO" id="GO:0003676">
    <property type="term" value="F:nucleic acid binding"/>
    <property type="evidence" value="ECO:0007669"/>
    <property type="project" value="InterPro"/>
</dbReference>
<dbReference type="Proteomes" id="UP000596661">
    <property type="component" value="Chromosome 5"/>
</dbReference>
<dbReference type="InterPro" id="IPR002156">
    <property type="entry name" value="RNaseH_domain"/>
</dbReference>
<dbReference type="Gramene" id="evm.model.05.1168">
    <property type="protein sequence ID" value="cds.evm.model.05.1168"/>
    <property type="gene ID" value="evm.TU.05.1168"/>
</dbReference>
<organism evidence="4 5">
    <name type="scientific">Cannabis sativa</name>
    <name type="common">Hemp</name>
    <name type="synonym">Marijuana</name>
    <dbReference type="NCBI Taxonomy" id="3483"/>
    <lineage>
        <taxon>Eukaryota</taxon>
        <taxon>Viridiplantae</taxon>
        <taxon>Streptophyta</taxon>
        <taxon>Embryophyta</taxon>
        <taxon>Tracheophyta</taxon>
        <taxon>Spermatophyta</taxon>
        <taxon>Magnoliopsida</taxon>
        <taxon>eudicotyledons</taxon>
        <taxon>Gunneridae</taxon>
        <taxon>Pentapetalae</taxon>
        <taxon>rosids</taxon>
        <taxon>fabids</taxon>
        <taxon>Rosales</taxon>
        <taxon>Cannabaceae</taxon>
        <taxon>Cannabis</taxon>
    </lineage>
</organism>
<keyword evidence="5" id="KW-1185">Reference proteome</keyword>
<dbReference type="Pfam" id="PF13966">
    <property type="entry name" value="zf-RVT"/>
    <property type="match status" value="1"/>
</dbReference>
<dbReference type="InterPro" id="IPR044730">
    <property type="entry name" value="RNase_H-like_dom_plant"/>
</dbReference>
<feature type="domain" description="Reverse transcriptase zinc-binding" evidence="3">
    <location>
        <begin position="225"/>
        <end position="263"/>
    </location>
</feature>
<dbReference type="Pfam" id="PF13456">
    <property type="entry name" value="RVT_3"/>
    <property type="match status" value="1"/>
</dbReference>
<dbReference type="InterPro" id="IPR012337">
    <property type="entry name" value="RNaseH-like_sf"/>
</dbReference>
<feature type="region of interest" description="Disordered" evidence="1">
    <location>
        <begin position="63"/>
        <end position="89"/>
    </location>
</feature>
<reference evidence="4" key="2">
    <citation type="submission" date="2021-03" db="UniProtKB">
        <authorList>
            <consortium name="EnsemblPlants"/>
        </authorList>
    </citation>
    <scope>IDENTIFICATION</scope>
</reference>
<dbReference type="PANTHER" id="PTHR47074:SF48">
    <property type="entry name" value="POLYNUCLEOTIDYL TRANSFERASE, RIBONUCLEASE H-LIKE SUPERFAMILY PROTEIN"/>
    <property type="match status" value="1"/>
</dbReference>
<feature type="compositionally biased region" description="Polar residues" evidence="1">
    <location>
        <begin position="70"/>
        <end position="79"/>
    </location>
</feature>
<dbReference type="Gene3D" id="3.30.420.10">
    <property type="entry name" value="Ribonuclease H-like superfamily/Ribonuclease H"/>
    <property type="match status" value="1"/>
</dbReference>
<dbReference type="GO" id="GO:0004523">
    <property type="term" value="F:RNA-DNA hybrid ribonuclease activity"/>
    <property type="evidence" value="ECO:0007669"/>
    <property type="project" value="InterPro"/>
</dbReference>
<evidence type="ECO:0000256" key="1">
    <source>
        <dbReference type="SAM" id="MobiDB-lite"/>
    </source>
</evidence>
<protein>
    <recommendedName>
        <fullName evidence="6">RNase H type-1 domain-containing protein</fullName>
    </recommendedName>
</protein>
<evidence type="ECO:0000313" key="5">
    <source>
        <dbReference type="Proteomes" id="UP000596661"/>
    </source>
</evidence>
<sequence>MLRIVKRKSSHVTKVDRFRVLFFNSSFVELSCGLNNIPIGNSHNASLITEKCITTSTPSSSSVKKVPLPQCSQMNSMPESSGVKRFSSTATDLTPTKISSKATITHPQMVVLSSATPPAYFHLSDHHLSGSTMMTMPIPSASNTFASSTTTAVLDPSSARIIHQTEVSPTAENRMASLFSKRQFVSSSGNVRQVLKRCHTRNAPFTNVTNITVSSFNLDSNSVSSNNSLKRHIPGSSTCPLCRDNNETICHALFLCKRAKKVWRGSSFSMDRLLAESSNFKDLFFKASETWSQHDLEQFACLLWCIWTERNKENHGTKAKPHEVLLFSALTYLGEYQAARKAPPSNLSHEVLNNTVPTVTPRWLNPPSGRLKLNTDAAVDVVNRISGFGAILRDSNGQVVAAMSRPYPSCFKPKVMEALALRFSLQWLQEMNIPIHYIETDSLLVVKGLHSKNFNVSDFQSVLHDISILMSNFPGMQISHVFQSANTFAHALAKYALSVDKECVWLEKFPPPLMTIVL</sequence>
<evidence type="ECO:0008006" key="6">
    <source>
        <dbReference type="Google" id="ProtNLM"/>
    </source>
</evidence>